<name>A0A1C7MWE3_9FUNG</name>
<dbReference type="AlphaFoldDB" id="A0A1C7MWE3"/>
<keyword evidence="2" id="KW-1185">Reference proteome</keyword>
<dbReference type="Proteomes" id="UP000093000">
    <property type="component" value="Unassembled WGS sequence"/>
</dbReference>
<comment type="caution">
    <text evidence="1">The sequence shown here is derived from an EMBL/GenBank/DDBJ whole genome shotgun (WGS) entry which is preliminary data.</text>
</comment>
<sequence>WQSVWNLFFEGTVDLSQNALPVKQAVFALHFPPLQSSTTTRYASVVIGSTIQSLWRAHWSFVFDSRPFTVSTILAQTRLLINAATEEDFVLRGIPHCPLPFLSL</sequence>
<reference evidence="1 2" key="1">
    <citation type="submission" date="2016-03" db="EMBL/GenBank/DDBJ databases">
        <title>Choanephora cucurbitarum.</title>
        <authorList>
            <person name="Min B."/>
            <person name="Park H."/>
            <person name="Park J.-H."/>
            <person name="Shin H.-D."/>
            <person name="Choi I.-G."/>
        </authorList>
    </citation>
    <scope>NUCLEOTIDE SEQUENCE [LARGE SCALE GENOMIC DNA]</scope>
    <source>
        <strain evidence="1 2">KUS-F28377</strain>
    </source>
</reference>
<feature type="non-terminal residue" evidence="1">
    <location>
        <position position="104"/>
    </location>
</feature>
<dbReference type="OrthoDB" id="2273311at2759"/>
<evidence type="ECO:0000313" key="2">
    <source>
        <dbReference type="Proteomes" id="UP000093000"/>
    </source>
</evidence>
<dbReference type="InParanoid" id="A0A1C7MWE3"/>
<gene>
    <name evidence="1" type="ORF">A0J61_10824</name>
</gene>
<evidence type="ECO:0000313" key="1">
    <source>
        <dbReference type="EMBL" id="OBZ81127.1"/>
    </source>
</evidence>
<accession>A0A1C7MWE3</accession>
<feature type="non-terminal residue" evidence="1">
    <location>
        <position position="1"/>
    </location>
</feature>
<proteinExistence type="predicted"/>
<organism evidence="1 2">
    <name type="scientific">Choanephora cucurbitarum</name>
    <dbReference type="NCBI Taxonomy" id="101091"/>
    <lineage>
        <taxon>Eukaryota</taxon>
        <taxon>Fungi</taxon>
        <taxon>Fungi incertae sedis</taxon>
        <taxon>Mucoromycota</taxon>
        <taxon>Mucoromycotina</taxon>
        <taxon>Mucoromycetes</taxon>
        <taxon>Mucorales</taxon>
        <taxon>Mucorineae</taxon>
        <taxon>Choanephoraceae</taxon>
        <taxon>Choanephoroideae</taxon>
        <taxon>Choanephora</taxon>
    </lineage>
</organism>
<dbReference type="EMBL" id="LUGH01001422">
    <property type="protein sequence ID" value="OBZ81127.1"/>
    <property type="molecule type" value="Genomic_DNA"/>
</dbReference>
<protein>
    <submittedName>
        <fullName evidence="1">Uncharacterized protein</fullName>
    </submittedName>
</protein>